<evidence type="ECO:0000313" key="7">
    <source>
        <dbReference type="EMBL" id="MDM8275801.1"/>
    </source>
</evidence>
<dbReference type="EMBL" id="JAUDDZ010000022">
    <property type="protein sequence ID" value="MDM8275801.1"/>
    <property type="molecule type" value="Genomic_DNA"/>
</dbReference>
<organism evidence="7 8">
    <name type="scientific">Enorma phocaeensis</name>
    <dbReference type="NCBI Taxonomy" id="1871019"/>
    <lineage>
        <taxon>Bacteria</taxon>
        <taxon>Bacillati</taxon>
        <taxon>Actinomycetota</taxon>
        <taxon>Coriobacteriia</taxon>
        <taxon>Coriobacteriales</taxon>
        <taxon>Coriobacteriaceae</taxon>
        <taxon>Enorma</taxon>
    </lineage>
</organism>
<evidence type="ECO:0000256" key="4">
    <source>
        <dbReference type="ARBA" id="ARBA00022643"/>
    </source>
</evidence>
<evidence type="ECO:0000313" key="8">
    <source>
        <dbReference type="Proteomes" id="UP001529421"/>
    </source>
</evidence>
<keyword evidence="4" id="KW-0288">FMN</keyword>
<dbReference type="CDD" id="cd20609">
    <property type="entry name" value="nitroreductase"/>
    <property type="match status" value="1"/>
</dbReference>
<evidence type="ECO:0000259" key="6">
    <source>
        <dbReference type="Pfam" id="PF00881"/>
    </source>
</evidence>
<keyword evidence="3" id="KW-0285">Flavoprotein</keyword>
<accession>A0ABT7VBD3</accession>
<comment type="similarity">
    <text evidence="2">Belongs to the nitroreductase family.</text>
</comment>
<evidence type="ECO:0000256" key="2">
    <source>
        <dbReference type="ARBA" id="ARBA00007118"/>
    </source>
</evidence>
<dbReference type="InterPro" id="IPR000415">
    <property type="entry name" value="Nitroreductase-like"/>
</dbReference>
<feature type="domain" description="Nitroreductase" evidence="6">
    <location>
        <begin position="12"/>
        <end position="65"/>
    </location>
</feature>
<evidence type="ECO:0000256" key="5">
    <source>
        <dbReference type="ARBA" id="ARBA00023002"/>
    </source>
</evidence>
<sequence>MSKIASEYLDLIARRYSCRRFRDEQITDDELAMLLEAARLSPSARNYQPTRLCVVQDAEGLAKIDRCTACRYGAPTVIIAAYDERCSSHPVPPKGPETCDFGDIDTTIALTNMDNAATSLGLAACWVGAFDHDMARELLGVPEHYRLVDLLMVGYPDMDPSPKHVERRSLDEMVARETF</sequence>
<dbReference type="Gene3D" id="3.40.109.10">
    <property type="entry name" value="NADH Oxidase"/>
    <property type="match status" value="1"/>
</dbReference>
<dbReference type="Pfam" id="PF00881">
    <property type="entry name" value="Nitroreductase"/>
    <property type="match status" value="2"/>
</dbReference>
<evidence type="ECO:0000256" key="1">
    <source>
        <dbReference type="ARBA" id="ARBA00001917"/>
    </source>
</evidence>
<comment type="cofactor">
    <cofactor evidence="1">
        <name>FMN</name>
        <dbReference type="ChEBI" id="CHEBI:58210"/>
    </cofactor>
</comment>
<dbReference type="SUPFAM" id="SSF55469">
    <property type="entry name" value="FMN-dependent nitroreductase-like"/>
    <property type="match status" value="1"/>
</dbReference>
<dbReference type="PANTHER" id="PTHR43673:SF2">
    <property type="entry name" value="NITROREDUCTASE"/>
    <property type="match status" value="1"/>
</dbReference>
<feature type="domain" description="Nitroreductase" evidence="6">
    <location>
        <begin position="73"/>
        <end position="155"/>
    </location>
</feature>
<gene>
    <name evidence="7" type="ORF">QUW28_09915</name>
</gene>
<keyword evidence="5" id="KW-0560">Oxidoreductase</keyword>
<dbReference type="RefSeq" id="WP_289546074.1">
    <property type="nucleotide sequence ID" value="NZ_JAUDDZ010000022.1"/>
</dbReference>
<name>A0ABT7VBD3_9ACTN</name>
<protein>
    <submittedName>
        <fullName evidence="7">Nitroreductase family protein</fullName>
    </submittedName>
</protein>
<evidence type="ECO:0000256" key="3">
    <source>
        <dbReference type="ARBA" id="ARBA00022630"/>
    </source>
</evidence>
<reference evidence="8" key="1">
    <citation type="submission" date="2023-06" db="EMBL/GenBank/DDBJ databases">
        <title>Identification and characterization of horizontal gene transfer across gut microbiota members of farm animals based on homology search.</title>
        <authorList>
            <person name="Zeman M."/>
            <person name="Kubasova T."/>
            <person name="Jahodarova E."/>
            <person name="Nykrynova M."/>
            <person name="Rychlik I."/>
        </authorList>
    </citation>
    <scope>NUCLEOTIDE SEQUENCE [LARGE SCALE GENOMIC DNA]</scope>
    <source>
        <strain evidence="8">154_Feed</strain>
    </source>
</reference>
<proteinExistence type="inferred from homology"/>
<dbReference type="Proteomes" id="UP001529421">
    <property type="component" value="Unassembled WGS sequence"/>
</dbReference>
<keyword evidence="8" id="KW-1185">Reference proteome</keyword>
<comment type="caution">
    <text evidence="7">The sequence shown here is derived from an EMBL/GenBank/DDBJ whole genome shotgun (WGS) entry which is preliminary data.</text>
</comment>
<dbReference type="InterPro" id="IPR029479">
    <property type="entry name" value="Nitroreductase"/>
</dbReference>
<dbReference type="PANTHER" id="PTHR43673">
    <property type="entry name" value="NAD(P)H NITROREDUCTASE YDGI-RELATED"/>
    <property type="match status" value="1"/>
</dbReference>